<organism evidence="1 2">
    <name type="scientific">Reinekea blandensis MED297</name>
    <dbReference type="NCBI Taxonomy" id="314283"/>
    <lineage>
        <taxon>Bacteria</taxon>
        <taxon>Pseudomonadati</taxon>
        <taxon>Pseudomonadota</taxon>
        <taxon>Gammaproteobacteria</taxon>
        <taxon>Oceanospirillales</taxon>
        <taxon>Saccharospirillaceae</taxon>
        <taxon>Reinekea</taxon>
    </lineage>
</organism>
<evidence type="ECO:0000313" key="2">
    <source>
        <dbReference type="Proteomes" id="UP000005953"/>
    </source>
</evidence>
<dbReference type="HOGENOM" id="CLU_050666_1_0_6"/>
<sequence>MKRIPTSLYKFFSPTKYNREAIEQGYFYFSQPVQLNDPFEFSCQIDISPESTDKFLELQYKFGHITYEDQVRYSVEYRGNKNTKRELNNLMIEFIANHIETAGGVFSASNNPNSPIQWAHYTNNYKGWVLEFEPMNILNELEERHWIEVKYRKHPPKISFSSFDLTSIDGTVSLIETLIETKYEDWGYEKEFRIVKGRKKEAALKQKSPINTQAVKSIIFGWNISEEDKNFVKRATKDWACKYKKAEISRSGYSISLIDAT</sequence>
<dbReference type="InterPro" id="IPR021352">
    <property type="entry name" value="DUF2971"/>
</dbReference>
<comment type="caution">
    <text evidence="1">The sequence shown here is derived from an EMBL/GenBank/DDBJ whole genome shotgun (WGS) entry which is preliminary data.</text>
</comment>
<dbReference type="OrthoDB" id="4119964at2"/>
<protein>
    <recommendedName>
        <fullName evidence="3">DUF2971 domain-containing protein</fullName>
    </recommendedName>
</protein>
<gene>
    <name evidence="1" type="ORF">MED297_17717</name>
</gene>
<dbReference type="EMBL" id="AAOE01000020">
    <property type="protein sequence ID" value="EAR08454.1"/>
    <property type="molecule type" value="Genomic_DNA"/>
</dbReference>
<keyword evidence="2" id="KW-1185">Reference proteome</keyword>
<dbReference type="STRING" id="314283.MED297_17717"/>
<dbReference type="Proteomes" id="UP000005953">
    <property type="component" value="Unassembled WGS sequence"/>
</dbReference>
<accession>A4BHA6</accession>
<dbReference type="Pfam" id="PF11185">
    <property type="entry name" value="DUF2971"/>
    <property type="match status" value="1"/>
</dbReference>
<evidence type="ECO:0008006" key="3">
    <source>
        <dbReference type="Google" id="ProtNLM"/>
    </source>
</evidence>
<evidence type="ECO:0000313" key="1">
    <source>
        <dbReference type="EMBL" id="EAR08454.1"/>
    </source>
</evidence>
<proteinExistence type="predicted"/>
<name>A4BHA6_9GAMM</name>
<dbReference type="AlphaFoldDB" id="A4BHA6"/>
<dbReference type="RefSeq" id="WP_008043968.1">
    <property type="nucleotide sequence ID" value="NZ_CH724150.1"/>
</dbReference>
<reference evidence="1 2" key="1">
    <citation type="submission" date="2006-02" db="EMBL/GenBank/DDBJ databases">
        <authorList>
            <person name="Pinhassi J."/>
            <person name="Pedros-Alio C."/>
            <person name="Ferriera S."/>
            <person name="Johnson J."/>
            <person name="Kravitz S."/>
            <person name="Halpern A."/>
            <person name="Remington K."/>
            <person name="Beeson K."/>
            <person name="Tran B."/>
            <person name="Rogers Y.-H."/>
            <person name="Friedman R."/>
            <person name="Venter J.C."/>
        </authorList>
    </citation>
    <scope>NUCLEOTIDE SEQUENCE [LARGE SCALE GENOMIC DNA]</scope>
    <source>
        <strain evidence="1 2">MED297</strain>
    </source>
</reference>